<organism evidence="2">
    <name type="scientific">uncultured Solirubrobacteraceae bacterium</name>
    <dbReference type="NCBI Taxonomy" id="1162706"/>
    <lineage>
        <taxon>Bacteria</taxon>
        <taxon>Bacillati</taxon>
        <taxon>Actinomycetota</taxon>
        <taxon>Thermoleophilia</taxon>
        <taxon>Solirubrobacterales</taxon>
        <taxon>Solirubrobacteraceae</taxon>
        <taxon>environmental samples</taxon>
    </lineage>
</organism>
<feature type="region of interest" description="Disordered" evidence="1">
    <location>
        <begin position="201"/>
        <end position="239"/>
    </location>
</feature>
<feature type="region of interest" description="Disordered" evidence="1">
    <location>
        <begin position="1"/>
        <end position="176"/>
    </location>
</feature>
<feature type="non-terminal residue" evidence="2">
    <location>
        <position position="1"/>
    </location>
</feature>
<feature type="compositionally biased region" description="Basic and acidic residues" evidence="1">
    <location>
        <begin position="147"/>
        <end position="165"/>
    </location>
</feature>
<accession>A0A6J4RJ56</accession>
<proteinExistence type="predicted"/>
<name>A0A6J4RJ56_9ACTN</name>
<feature type="compositionally biased region" description="Gly residues" evidence="1">
    <location>
        <begin position="120"/>
        <end position="132"/>
    </location>
</feature>
<evidence type="ECO:0000256" key="1">
    <source>
        <dbReference type="SAM" id="MobiDB-lite"/>
    </source>
</evidence>
<feature type="compositionally biased region" description="Low complexity" evidence="1">
    <location>
        <begin position="283"/>
        <end position="301"/>
    </location>
</feature>
<evidence type="ECO:0000313" key="2">
    <source>
        <dbReference type="EMBL" id="CAA9470896.1"/>
    </source>
</evidence>
<sequence length="329" mass="34833">AARRPAPQQPPAQRPALRRVPPDLRADGSGGLVRGGRVASRAEPRRVRGLRDRRLAADAVHARRRRRPCRLRRRRPVHQVPPRGPRALGRRRDDGDRRGHPHAAGLSLPRPVPERPVGGAQRGAGAGGGDTGAVGAPRQGGARGGRGPRDRAHPQPRRTGDDLRGGARRVGRAHRRAAVPLRLPRLRRPVVVRRRAWRRLHPGRPARAGRGAGGAAGRLSAARAPGRRDGRRSHALPAGTRFGAAQDLRLGGGAAALAQPGHPHVHRPARGRGRKEQGAVLQPSPAGRAPCPARRAGRQPTPRAPPPPAVGRARSAAGGGRPSTSGFSL</sequence>
<feature type="compositionally biased region" description="Basic and acidic residues" evidence="1">
    <location>
        <begin position="40"/>
        <end position="56"/>
    </location>
</feature>
<feature type="compositionally biased region" description="Low complexity" evidence="1">
    <location>
        <begin position="78"/>
        <end position="87"/>
    </location>
</feature>
<feature type="compositionally biased region" description="Basic residues" evidence="1">
    <location>
        <begin position="62"/>
        <end position="77"/>
    </location>
</feature>
<feature type="region of interest" description="Disordered" evidence="1">
    <location>
        <begin position="255"/>
        <end position="329"/>
    </location>
</feature>
<dbReference type="EMBL" id="CADCVR010000001">
    <property type="protein sequence ID" value="CAA9470896.1"/>
    <property type="molecule type" value="Genomic_DNA"/>
</dbReference>
<gene>
    <name evidence="2" type="ORF">AVDCRST_MAG53-1281</name>
</gene>
<feature type="compositionally biased region" description="Basic residues" evidence="1">
    <location>
        <begin position="166"/>
        <end position="176"/>
    </location>
</feature>
<dbReference type="AlphaFoldDB" id="A0A6J4RJ56"/>
<feature type="compositionally biased region" description="Basic residues" evidence="1">
    <location>
        <begin position="263"/>
        <end position="273"/>
    </location>
</feature>
<reference evidence="2" key="1">
    <citation type="submission" date="2020-02" db="EMBL/GenBank/DDBJ databases">
        <authorList>
            <person name="Meier V. D."/>
        </authorList>
    </citation>
    <scope>NUCLEOTIDE SEQUENCE</scope>
    <source>
        <strain evidence="2">AVDCRST_MAG53</strain>
    </source>
</reference>
<protein>
    <submittedName>
        <fullName evidence="2">Uncharacterized protein</fullName>
    </submittedName>
</protein>
<feature type="non-terminal residue" evidence="2">
    <location>
        <position position="329"/>
    </location>
</feature>